<feature type="domain" description="Protein kinase" evidence="1">
    <location>
        <begin position="1"/>
        <end position="272"/>
    </location>
</feature>
<dbReference type="GO" id="GO:0005524">
    <property type="term" value="F:ATP binding"/>
    <property type="evidence" value="ECO:0007669"/>
    <property type="project" value="InterPro"/>
</dbReference>
<reference evidence="2 3" key="1">
    <citation type="journal article" date="2016" name="Mol. Biol. Evol.">
        <title>Comparative Genomics of Early-Diverging Mushroom-Forming Fungi Provides Insights into the Origins of Lignocellulose Decay Capabilities.</title>
        <authorList>
            <person name="Nagy L.G."/>
            <person name="Riley R."/>
            <person name="Tritt A."/>
            <person name="Adam C."/>
            <person name="Daum C."/>
            <person name="Floudas D."/>
            <person name="Sun H."/>
            <person name="Yadav J.S."/>
            <person name="Pangilinan J."/>
            <person name="Larsson K.H."/>
            <person name="Matsuura K."/>
            <person name="Barry K."/>
            <person name="Labutti K."/>
            <person name="Kuo R."/>
            <person name="Ohm R.A."/>
            <person name="Bhattacharya S.S."/>
            <person name="Shirouzu T."/>
            <person name="Yoshinaga Y."/>
            <person name="Martin F.M."/>
            <person name="Grigoriev I.V."/>
            <person name="Hibbett D.S."/>
        </authorList>
    </citation>
    <scope>NUCLEOTIDE SEQUENCE [LARGE SCALE GENOMIC DNA]</scope>
    <source>
        <strain evidence="2 3">TUFC12733</strain>
    </source>
</reference>
<accession>A0A167PQS4</accession>
<dbReference type="InterPro" id="IPR000719">
    <property type="entry name" value="Prot_kinase_dom"/>
</dbReference>
<keyword evidence="3" id="KW-1185">Reference proteome</keyword>
<dbReference type="Pfam" id="PF07714">
    <property type="entry name" value="PK_Tyr_Ser-Thr"/>
    <property type="match status" value="1"/>
</dbReference>
<dbReference type="GO" id="GO:0004674">
    <property type="term" value="F:protein serine/threonine kinase activity"/>
    <property type="evidence" value="ECO:0007669"/>
    <property type="project" value="TreeGrafter"/>
</dbReference>
<gene>
    <name evidence="2" type="ORF">CALVIDRAFT_477519</name>
</gene>
<feature type="non-terminal residue" evidence="2">
    <location>
        <position position="1"/>
    </location>
</feature>
<organism evidence="2 3">
    <name type="scientific">Calocera viscosa (strain TUFC12733)</name>
    <dbReference type="NCBI Taxonomy" id="1330018"/>
    <lineage>
        <taxon>Eukaryota</taxon>
        <taxon>Fungi</taxon>
        <taxon>Dikarya</taxon>
        <taxon>Basidiomycota</taxon>
        <taxon>Agaricomycotina</taxon>
        <taxon>Dacrymycetes</taxon>
        <taxon>Dacrymycetales</taxon>
        <taxon>Dacrymycetaceae</taxon>
        <taxon>Calocera</taxon>
    </lineage>
</organism>
<dbReference type="InterPro" id="IPR008271">
    <property type="entry name" value="Ser/Thr_kinase_AS"/>
</dbReference>
<dbReference type="STRING" id="1330018.A0A167PQS4"/>
<dbReference type="PROSITE" id="PS50011">
    <property type="entry name" value="PROTEIN_KINASE_DOM"/>
    <property type="match status" value="1"/>
</dbReference>
<dbReference type="Gene3D" id="1.10.510.10">
    <property type="entry name" value="Transferase(Phosphotransferase) domain 1"/>
    <property type="match status" value="1"/>
</dbReference>
<dbReference type="InterPro" id="IPR011009">
    <property type="entry name" value="Kinase-like_dom_sf"/>
</dbReference>
<proteinExistence type="predicted"/>
<dbReference type="PROSITE" id="PS00108">
    <property type="entry name" value="PROTEIN_KINASE_ST"/>
    <property type="match status" value="1"/>
</dbReference>
<dbReference type="PANTHER" id="PTHR44329:SF214">
    <property type="entry name" value="PROTEIN KINASE DOMAIN-CONTAINING PROTEIN"/>
    <property type="match status" value="1"/>
</dbReference>
<dbReference type="Proteomes" id="UP000076738">
    <property type="component" value="Unassembled WGS sequence"/>
</dbReference>
<dbReference type="EMBL" id="KV417273">
    <property type="protein sequence ID" value="KZO99040.1"/>
    <property type="molecule type" value="Genomic_DNA"/>
</dbReference>
<keyword evidence="2" id="KW-0418">Kinase</keyword>
<dbReference type="PANTHER" id="PTHR44329">
    <property type="entry name" value="SERINE/THREONINE-PROTEIN KINASE TNNI3K-RELATED"/>
    <property type="match status" value="1"/>
</dbReference>
<keyword evidence="2" id="KW-0808">Transferase</keyword>
<dbReference type="InterPro" id="IPR051681">
    <property type="entry name" value="Ser/Thr_Kinases-Pseudokinases"/>
</dbReference>
<dbReference type="AlphaFoldDB" id="A0A167PQS4"/>
<evidence type="ECO:0000313" key="3">
    <source>
        <dbReference type="Proteomes" id="UP000076738"/>
    </source>
</evidence>
<dbReference type="InterPro" id="IPR001245">
    <property type="entry name" value="Ser-Thr/Tyr_kinase_cat_dom"/>
</dbReference>
<dbReference type="SUPFAM" id="SSF56112">
    <property type="entry name" value="Protein kinase-like (PK-like)"/>
    <property type="match status" value="1"/>
</dbReference>
<sequence>PVDRGARGEIWTAHYEGEMVALKRMKDWILKDKRRGDRHFARELTIWARLDHVNILKLYGVCELGPVGLAMVSPWMKAGNIMDFLSRYEEANRSVLLLDIAEALKYLHTTFNPPIIHGDLKADNVFINSYHRACLADFGLTGTRPDVPENPLESMSVTLGNERWKAPELLLPEDHGLTPESSFLPAGDVYAFGMVIYEIYTDQKPFCHIRNAVFIPISIVGGKRPPRPGPESNAVKRGLSDAMWDIAHHCWSGNWKDRPSAQELLKRVRSNISWKVQEEHQVSSNICITSEGRPSEPLPHRNEEEHLTQYYAACEEKELLYEILCDSSIKLTCYPALITHSGARFPLEARVPHSCQLHHRRHLVSGNGHRLARGPATGILRCILSHTRQLRHQRHLVSGNGHRVPATGIL</sequence>
<protein>
    <submittedName>
        <fullName evidence="2">Kinase-like protein</fullName>
    </submittedName>
</protein>
<dbReference type="SMART" id="SM00220">
    <property type="entry name" value="S_TKc"/>
    <property type="match status" value="1"/>
</dbReference>
<name>A0A167PQS4_CALVF</name>
<evidence type="ECO:0000313" key="2">
    <source>
        <dbReference type="EMBL" id="KZO99040.1"/>
    </source>
</evidence>
<evidence type="ECO:0000259" key="1">
    <source>
        <dbReference type="PROSITE" id="PS50011"/>
    </source>
</evidence>
<dbReference type="OrthoDB" id="122279at2759"/>